<proteinExistence type="predicted"/>
<dbReference type="AlphaFoldDB" id="A0A7R8CYW1"/>
<protein>
    <submittedName>
        <fullName evidence="1">(salmon louse) hypothetical protein</fullName>
    </submittedName>
</protein>
<organism evidence="1 2">
    <name type="scientific">Lepeophtheirus salmonis</name>
    <name type="common">Salmon louse</name>
    <name type="synonym">Caligus salmonis</name>
    <dbReference type="NCBI Taxonomy" id="72036"/>
    <lineage>
        <taxon>Eukaryota</taxon>
        <taxon>Metazoa</taxon>
        <taxon>Ecdysozoa</taxon>
        <taxon>Arthropoda</taxon>
        <taxon>Crustacea</taxon>
        <taxon>Multicrustacea</taxon>
        <taxon>Hexanauplia</taxon>
        <taxon>Copepoda</taxon>
        <taxon>Siphonostomatoida</taxon>
        <taxon>Caligidae</taxon>
        <taxon>Lepeophtheirus</taxon>
    </lineage>
</organism>
<accession>A0A7R8CYW1</accession>
<evidence type="ECO:0000313" key="1">
    <source>
        <dbReference type="EMBL" id="CAF2944819.1"/>
    </source>
</evidence>
<sequence>MQECDNFSEDVKYWAEYKTGIKEFRPWLENAEKRSTEGLAKPQTLDEANAMFAATKDFEAACLKNLAILELFATNGSRRWTPSSRNGLSWTQQLQSSTLGLPRTVTLRGEQQFSLEKMESTLGELKNIFKEKEKLVENL</sequence>
<name>A0A7R8CYW1_LEPSM</name>
<dbReference type="EMBL" id="HG994584">
    <property type="protein sequence ID" value="CAF2944819.1"/>
    <property type="molecule type" value="Genomic_DNA"/>
</dbReference>
<keyword evidence="2" id="KW-1185">Reference proteome</keyword>
<gene>
    <name evidence="1" type="ORF">LSAA_9763</name>
</gene>
<dbReference type="OrthoDB" id="6338470at2759"/>
<dbReference type="Proteomes" id="UP000675881">
    <property type="component" value="Chromosome 5"/>
</dbReference>
<reference evidence="1" key="1">
    <citation type="submission" date="2021-02" db="EMBL/GenBank/DDBJ databases">
        <authorList>
            <person name="Bekaert M."/>
        </authorList>
    </citation>
    <scope>NUCLEOTIDE SEQUENCE</scope>
    <source>
        <strain evidence="1">IoA-00</strain>
    </source>
</reference>
<evidence type="ECO:0000313" key="2">
    <source>
        <dbReference type="Proteomes" id="UP000675881"/>
    </source>
</evidence>